<protein>
    <submittedName>
        <fullName evidence="3">WASH complex subunit CCDC53</fullName>
    </submittedName>
</protein>
<reference evidence="5" key="4">
    <citation type="journal article" date="2016" name="Gigascience">
        <title>De novo construction of an expanded transcriptome assembly for the western tarnished plant bug, Lygus hesperus.</title>
        <authorList>
            <person name="Tassone E.E."/>
            <person name="Geib S.M."/>
            <person name="Hall B."/>
            <person name="Fabrick J.A."/>
            <person name="Brent C.S."/>
            <person name="Hull J.J."/>
        </authorList>
    </citation>
    <scope>NUCLEOTIDE SEQUENCE</scope>
</reference>
<proteinExistence type="inferred from homology"/>
<evidence type="ECO:0000313" key="5">
    <source>
        <dbReference type="EMBL" id="JAQ00862.1"/>
    </source>
</evidence>
<reference evidence="3" key="1">
    <citation type="journal article" date="2014" name="PLoS ONE">
        <title>Transcriptome-Based Identification of ABC Transporters in the Western Tarnished Plant Bug Lygus hesperus.</title>
        <authorList>
            <person name="Hull J.J."/>
            <person name="Chaney K."/>
            <person name="Geib S.M."/>
            <person name="Fabrick J.A."/>
            <person name="Brent C.S."/>
            <person name="Walsh D."/>
            <person name="Lavine L.C."/>
        </authorList>
    </citation>
    <scope>NUCLEOTIDE SEQUENCE</scope>
</reference>
<evidence type="ECO:0000256" key="1">
    <source>
        <dbReference type="ARBA" id="ARBA00006290"/>
    </source>
</evidence>
<comment type="similarity">
    <text evidence="1">Belongs to the CCDC53 family.</text>
</comment>
<reference evidence="3" key="2">
    <citation type="submission" date="2014-07" db="EMBL/GenBank/DDBJ databases">
        <authorList>
            <person name="Hull J."/>
        </authorList>
    </citation>
    <scope>NUCLEOTIDE SEQUENCE</scope>
</reference>
<name>A0A0A9ZG80_LYGHE</name>
<dbReference type="EMBL" id="GBRD01003906">
    <property type="protein sequence ID" value="JAG61915.1"/>
    <property type="molecule type" value="Transcribed_RNA"/>
</dbReference>
<dbReference type="GO" id="GO:0071203">
    <property type="term" value="C:WASH complex"/>
    <property type="evidence" value="ECO:0007669"/>
    <property type="project" value="InterPro"/>
</dbReference>
<evidence type="ECO:0000313" key="4">
    <source>
        <dbReference type="EMBL" id="JAG61915.1"/>
    </source>
</evidence>
<dbReference type="GO" id="GO:0006887">
    <property type="term" value="P:exocytosis"/>
    <property type="evidence" value="ECO:0007669"/>
    <property type="project" value="TreeGrafter"/>
</dbReference>
<reference evidence="4" key="3">
    <citation type="submission" date="2014-09" db="EMBL/GenBank/DDBJ databases">
        <authorList>
            <person name="Magalhaes I.L.F."/>
            <person name="Oliveira U."/>
            <person name="Santos F.R."/>
            <person name="Vidigal T.H.D.A."/>
            <person name="Brescovit A.D."/>
            <person name="Santos A.J."/>
        </authorList>
    </citation>
    <scope>NUCLEOTIDE SEQUENCE</scope>
</reference>
<evidence type="ECO:0000313" key="3">
    <source>
        <dbReference type="EMBL" id="JAG42508.1"/>
    </source>
</evidence>
<dbReference type="PANTHER" id="PTHR13015">
    <property type="entry name" value="PROTEIN AD-016-RELATED"/>
    <property type="match status" value="1"/>
</dbReference>
<evidence type="ECO:0000256" key="2">
    <source>
        <dbReference type="SAM" id="MobiDB-lite"/>
    </source>
</evidence>
<gene>
    <name evidence="3" type="primary">ccdc53</name>
    <name evidence="5" type="synonym">ccdc53_1</name>
    <name evidence="3" type="ORF">CM83_25425</name>
    <name evidence="5" type="ORF">g.43147</name>
</gene>
<feature type="region of interest" description="Disordered" evidence="2">
    <location>
        <begin position="90"/>
        <end position="130"/>
    </location>
</feature>
<dbReference type="Pfam" id="PF10152">
    <property type="entry name" value="CCDC53"/>
    <property type="match status" value="1"/>
</dbReference>
<dbReference type="PANTHER" id="PTHR13015:SF0">
    <property type="entry name" value="WASH COMPLEX SUBUNIT 3"/>
    <property type="match status" value="1"/>
</dbReference>
<accession>A0A0A9ZG80</accession>
<dbReference type="EMBL" id="GDHC01017767">
    <property type="protein sequence ID" value="JAQ00862.1"/>
    <property type="molecule type" value="Transcribed_RNA"/>
</dbReference>
<sequence>MESKTFTSNVDARIRAISNDLDLSEAPPIHQKRLVTFFNHFIVTMVDFLNNFSNSCSHRLFMFDRKIGKIEAELRLLEIKLNSIPGFKEDVPKPVVPTDTNTSSASEELLEANDEPATKTQEEHEEAPPEVDPVLARFIRMAQKGVPVPAVKLQMKVEGIDPELLKM</sequence>
<dbReference type="InterPro" id="IPR019309">
    <property type="entry name" value="WASHC3"/>
</dbReference>
<dbReference type="EMBL" id="GBHO01001096">
    <property type="protein sequence ID" value="JAG42508.1"/>
    <property type="molecule type" value="Transcribed_RNA"/>
</dbReference>
<dbReference type="GO" id="GO:0030041">
    <property type="term" value="P:actin filament polymerization"/>
    <property type="evidence" value="ECO:0007669"/>
    <property type="project" value="TreeGrafter"/>
</dbReference>
<dbReference type="Gene3D" id="1.20.5.110">
    <property type="match status" value="1"/>
</dbReference>
<organism evidence="3">
    <name type="scientific">Lygus hesperus</name>
    <name type="common">Western plant bug</name>
    <dbReference type="NCBI Taxonomy" id="30085"/>
    <lineage>
        <taxon>Eukaryota</taxon>
        <taxon>Metazoa</taxon>
        <taxon>Ecdysozoa</taxon>
        <taxon>Arthropoda</taxon>
        <taxon>Hexapoda</taxon>
        <taxon>Insecta</taxon>
        <taxon>Pterygota</taxon>
        <taxon>Neoptera</taxon>
        <taxon>Paraneoptera</taxon>
        <taxon>Hemiptera</taxon>
        <taxon>Heteroptera</taxon>
        <taxon>Panheteroptera</taxon>
        <taxon>Cimicomorpha</taxon>
        <taxon>Miridae</taxon>
        <taxon>Mirini</taxon>
        <taxon>Lygus</taxon>
    </lineage>
</organism>
<dbReference type="AlphaFoldDB" id="A0A0A9ZG80"/>